<keyword evidence="6" id="KW-0627">Porphyrin biosynthesis</keyword>
<evidence type="ECO:0000313" key="11">
    <source>
        <dbReference type="EMBL" id="GAA4830718.1"/>
    </source>
</evidence>
<dbReference type="InterPro" id="IPR022417">
    <property type="entry name" value="Porphobilin_deaminase_N"/>
</dbReference>
<dbReference type="EC" id="2.5.1.61" evidence="8"/>
<dbReference type="PIRSF" id="PIRSF001438">
    <property type="entry name" value="4pyrrol_synth_OHMeBilane_synth"/>
    <property type="match status" value="1"/>
</dbReference>
<keyword evidence="5" id="KW-0808">Transferase</keyword>
<dbReference type="InterPro" id="IPR036803">
    <property type="entry name" value="Porphobilinogen_deaminase_C_sf"/>
</dbReference>
<dbReference type="PANTHER" id="PTHR11557:SF0">
    <property type="entry name" value="PORPHOBILINOGEN DEAMINASE"/>
    <property type="match status" value="1"/>
</dbReference>
<dbReference type="EMBL" id="BAABJX010000022">
    <property type="protein sequence ID" value="GAA4830718.1"/>
    <property type="molecule type" value="Genomic_DNA"/>
</dbReference>
<evidence type="ECO:0000256" key="1">
    <source>
        <dbReference type="ARBA" id="ARBA00002869"/>
    </source>
</evidence>
<comment type="pathway">
    <text evidence="2">Porphyrin-containing compound metabolism; protoporphyrin-IX biosynthesis; coproporphyrinogen-III from 5-aminolevulinate: step 2/4.</text>
</comment>
<evidence type="ECO:0000256" key="7">
    <source>
        <dbReference type="ARBA" id="ARBA00048169"/>
    </source>
</evidence>
<comment type="catalytic activity">
    <reaction evidence="7">
        <text>4 porphobilinogen + H2O = hydroxymethylbilane + 4 NH4(+)</text>
        <dbReference type="Rhea" id="RHEA:13185"/>
        <dbReference type="ChEBI" id="CHEBI:15377"/>
        <dbReference type="ChEBI" id="CHEBI:28938"/>
        <dbReference type="ChEBI" id="CHEBI:57845"/>
        <dbReference type="ChEBI" id="CHEBI:58126"/>
        <dbReference type="EC" id="2.5.1.61"/>
    </reaction>
</comment>
<dbReference type="InterPro" id="IPR022418">
    <property type="entry name" value="Porphobilinogen_deaminase_C"/>
</dbReference>
<reference evidence="12" key="1">
    <citation type="journal article" date="2019" name="Int. J. Syst. Evol. Microbiol.">
        <title>The Global Catalogue of Microorganisms (GCM) 10K type strain sequencing project: providing services to taxonomists for standard genome sequencing and annotation.</title>
        <authorList>
            <consortium name="The Broad Institute Genomics Platform"/>
            <consortium name="The Broad Institute Genome Sequencing Center for Infectious Disease"/>
            <person name="Wu L."/>
            <person name="Ma J."/>
        </authorList>
    </citation>
    <scope>NUCLEOTIDE SEQUENCE [LARGE SCALE GENOMIC DNA]</scope>
    <source>
        <strain evidence="12">JCM 18326</strain>
    </source>
</reference>
<comment type="caution">
    <text evidence="11">The sequence shown here is derived from an EMBL/GenBank/DDBJ whole genome shotgun (WGS) entry which is preliminary data.</text>
</comment>
<dbReference type="PANTHER" id="PTHR11557">
    <property type="entry name" value="PORPHOBILINOGEN DEAMINASE"/>
    <property type="match status" value="1"/>
</dbReference>
<accession>A0ABP9D5H4</accession>
<dbReference type="InterPro" id="IPR000860">
    <property type="entry name" value="HemC"/>
</dbReference>
<evidence type="ECO:0000256" key="3">
    <source>
        <dbReference type="ARBA" id="ARBA00005638"/>
    </source>
</evidence>
<dbReference type="Gene3D" id="3.30.160.40">
    <property type="entry name" value="Porphobilinogen deaminase, C-terminal domain"/>
    <property type="match status" value="1"/>
</dbReference>
<protein>
    <recommendedName>
        <fullName evidence="8">Hydroxymethylbilane synthase</fullName>
        <ecNumber evidence="8">2.5.1.61</ecNumber>
    </recommendedName>
</protein>
<dbReference type="PRINTS" id="PR00151">
    <property type="entry name" value="PORPHBDMNASE"/>
</dbReference>
<dbReference type="Pfam" id="PF01379">
    <property type="entry name" value="Porphobil_deam"/>
    <property type="match status" value="1"/>
</dbReference>
<feature type="domain" description="Porphobilinogen deaminase N-terminal" evidence="9">
    <location>
        <begin position="1"/>
        <end position="192"/>
    </location>
</feature>
<evidence type="ECO:0000256" key="4">
    <source>
        <dbReference type="ARBA" id="ARBA00011245"/>
    </source>
</evidence>
<dbReference type="Proteomes" id="UP001500298">
    <property type="component" value="Unassembled WGS sequence"/>
</dbReference>
<evidence type="ECO:0000259" key="10">
    <source>
        <dbReference type="Pfam" id="PF03900"/>
    </source>
</evidence>
<evidence type="ECO:0000256" key="2">
    <source>
        <dbReference type="ARBA" id="ARBA00004735"/>
    </source>
</evidence>
<evidence type="ECO:0000256" key="6">
    <source>
        <dbReference type="ARBA" id="ARBA00023244"/>
    </source>
</evidence>
<comment type="subunit">
    <text evidence="4">Monomer.</text>
</comment>
<evidence type="ECO:0000259" key="9">
    <source>
        <dbReference type="Pfam" id="PF01379"/>
    </source>
</evidence>
<dbReference type="Gene3D" id="3.40.190.10">
    <property type="entry name" value="Periplasmic binding protein-like II"/>
    <property type="match status" value="2"/>
</dbReference>
<comment type="similarity">
    <text evidence="3">Belongs to the HMBS family.</text>
</comment>
<evidence type="ECO:0000256" key="8">
    <source>
        <dbReference type="NCBIfam" id="TIGR00212"/>
    </source>
</evidence>
<dbReference type="SUPFAM" id="SSF53850">
    <property type="entry name" value="Periplasmic binding protein-like II"/>
    <property type="match status" value="1"/>
</dbReference>
<comment type="function">
    <text evidence="1">Tetrapolymerization of the monopyrrole PBG into the hydroxymethylbilane pre-uroporphyrinogen in several discrete steps.</text>
</comment>
<proteinExistence type="inferred from homology"/>
<feature type="domain" description="Porphobilinogen deaminase C-terminal" evidence="10">
    <location>
        <begin position="213"/>
        <end position="281"/>
    </location>
</feature>
<organism evidence="11 12">
    <name type="scientific">Algivirga pacifica</name>
    <dbReference type="NCBI Taxonomy" id="1162670"/>
    <lineage>
        <taxon>Bacteria</taxon>
        <taxon>Pseudomonadati</taxon>
        <taxon>Bacteroidota</taxon>
        <taxon>Cytophagia</taxon>
        <taxon>Cytophagales</taxon>
        <taxon>Flammeovirgaceae</taxon>
        <taxon>Algivirga</taxon>
    </lineage>
</organism>
<dbReference type="NCBIfam" id="TIGR00212">
    <property type="entry name" value="hemC"/>
    <property type="match status" value="1"/>
</dbReference>
<gene>
    <name evidence="11" type="primary">hemC</name>
    <name evidence="11" type="ORF">GCM10023331_15030</name>
</gene>
<evidence type="ECO:0000256" key="5">
    <source>
        <dbReference type="ARBA" id="ARBA00022679"/>
    </source>
</evidence>
<keyword evidence="12" id="KW-1185">Reference proteome</keyword>
<dbReference type="SUPFAM" id="SSF54782">
    <property type="entry name" value="Porphobilinogen deaminase (hydroxymethylbilane synthase), C-terminal domain"/>
    <property type="match status" value="1"/>
</dbReference>
<dbReference type="Pfam" id="PF03900">
    <property type="entry name" value="Porphobil_deamC"/>
    <property type="match status" value="1"/>
</dbReference>
<name>A0ABP9D5H4_9BACT</name>
<sequence>MALWQADYVAELLEAHGLKTEQVIIETKGDKILNKALSKIGSKGVFTEELEEQLRKGEVDIAVHSAKDMQASLGDEFKLIAFTERETVNDVVVSTNPDLKIDKETSLVLATSSVRRVAMLKHYYPNIKTVDVRGNLQTRMAKLEAGLGDGLVLAYAGVHRMEYDDKIVHHFPLDEFTPAAGQGSVAIEASVNMDAEVEKVIRKALNHGPTEYRLLAERGFLKELQGGCSIPAFALANLDGDEITITGGLTALDGSRVIRYEQKGSKEQAEELGRTVAKMVLEDGGKEMLEEIKGNL</sequence>
<evidence type="ECO:0000313" key="12">
    <source>
        <dbReference type="Proteomes" id="UP001500298"/>
    </source>
</evidence>